<gene>
    <name evidence="1" type="ORF">METZ01_LOCUS259946</name>
</gene>
<sequence>PQKTLLRGYAIVHSKSKPVTDPSELDLEDLVDITLAHGGFSAKVKSTKSSKDESNSKKAPFV</sequence>
<proteinExistence type="predicted"/>
<name>A0A382J6Q0_9ZZZZ</name>
<organism evidence="1">
    <name type="scientific">marine metagenome</name>
    <dbReference type="NCBI Taxonomy" id="408172"/>
    <lineage>
        <taxon>unclassified sequences</taxon>
        <taxon>metagenomes</taxon>
        <taxon>ecological metagenomes</taxon>
    </lineage>
</organism>
<protein>
    <submittedName>
        <fullName evidence="1">Uncharacterized protein</fullName>
    </submittedName>
</protein>
<dbReference type="AlphaFoldDB" id="A0A382J6Q0"/>
<dbReference type="EMBL" id="UINC01071860">
    <property type="protein sequence ID" value="SVC07092.1"/>
    <property type="molecule type" value="Genomic_DNA"/>
</dbReference>
<evidence type="ECO:0000313" key="1">
    <source>
        <dbReference type="EMBL" id="SVC07092.1"/>
    </source>
</evidence>
<feature type="non-terminal residue" evidence="1">
    <location>
        <position position="1"/>
    </location>
</feature>
<reference evidence="1" key="1">
    <citation type="submission" date="2018-05" db="EMBL/GenBank/DDBJ databases">
        <authorList>
            <person name="Lanie J.A."/>
            <person name="Ng W.-L."/>
            <person name="Kazmierczak K.M."/>
            <person name="Andrzejewski T.M."/>
            <person name="Davidsen T.M."/>
            <person name="Wayne K.J."/>
            <person name="Tettelin H."/>
            <person name="Glass J.I."/>
            <person name="Rusch D."/>
            <person name="Podicherti R."/>
            <person name="Tsui H.-C.T."/>
            <person name="Winkler M.E."/>
        </authorList>
    </citation>
    <scope>NUCLEOTIDE SEQUENCE</scope>
</reference>
<accession>A0A382J6Q0</accession>